<protein>
    <submittedName>
        <fullName evidence="2">Uncharacterized protein</fullName>
    </submittedName>
</protein>
<keyword evidence="1" id="KW-0472">Membrane</keyword>
<name>A0A6B0US55_IXORI</name>
<sequence length="135" mass="15123">MGSSWKWGCLTTLSMCFISCSISFWFARKLRDALGFSLSSLDLRDILSRVGSASARRPMLRLVATFLRRFCAFLVALAVSSFFKKASRRILRFSFLGTCLASSLLETTEMLSFRSSFTLSLAGSMTTSSKRPVNW</sequence>
<proteinExistence type="predicted"/>
<feature type="transmembrane region" description="Helical" evidence="1">
    <location>
        <begin position="66"/>
        <end position="83"/>
    </location>
</feature>
<reference evidence="2" key="1">
    <citation type="submission" date="2019-12" db="EMBL/GenBank/DDBJ databases">
        <title>An insight into the sialome of adult female Ixodes ricinus ticks feeding for 6 days.</title>
        <authorList>
            <person name="Perner J."/>
            <person name="Ribeiro J.M.C."/>
        </authorList>
    </citation>
    <scope>NUCLEOTIDE SEQUENCE</scope>
    <source>
        <strain evidence="2">Semi-engorged</strain>
        <tissue evidence="2">Salivary glands</tissue>
    </source>
</reference>
<keyword evidence="1" id="KW-1133">Transmembrane helix</keyword>
<evidence type="ECO:0000256" key="1">
    <source>
        <dbReference type="SAM" id="Phobius"/>
    </source>
</evidence>
<dbReference type="EMBL" id="GIFC01010517">
    <property type="protein sequence ID" value="MXU92600.1"/>
    <property type="molecule type" value="Transcribed_RNA"/>
</dbReference>
<dbReference type="AlphaFoldDB" id="A0A6B0US55"/>
<feature type="transmembrane region" description="Helical" evidence="1">
    <location>
        <begin position="7"/>
        <end position="27"/>
    </location>
</feature>
<accession>A0A6B0US55</accession>
<keyword evidence="1" id="KW-0812">Transmembrane</keyword>
<organism evidence="2">
    <name type="scientific">Ixodes ricinus</name>
    <name type="common">Common tick</name>
    <name type="synonym">Acarus ricinus</name>
    <dbReference type="NCBI Taxonomy" id="34613"/>
    <lineage>
        <taxon>Eukaryota</taxon>
        <taxon>Metazoa</taxon>
        <taxon>Ecdysozoa</taxon>
        <taxon>Arthropoda</taxon>
        <taxon>Chelicerata</taxon>
        <taxon>Arachnida</taxon>
        <taxon>Acari</taxon>
        <taxon>Parasitiformes</taxon>
        <taxon>Ixodida</taxon>
        <taxon>Ixodoidea</taxon>
        <taxon>Ixodidae</taxon>
        <taxon>Ixodinae</taxon>
        <taxon>Ixodes</taxon>
    </lineage>
</organism>
<evidence type="ECO:0000313" key="2">
    <source>
        <dbReference type="EMBL" id="MXU92600.1"/>
    </source>
</evidence>